<reference evidence="1 2" key="1">
    <citation type="submission" date="2020-08" db="EMBL/GenBank/DDBJ databases">
        <authorList>
            <person name="Koutsovoulos G."/>
            <person name="Danchin GJ E."/>
        </authorList>
    </citation>
    <scope>NUCLEOTIDE SEQUENCE [LARGE SCALE GENOMIC DNA]</scope>
</reference>
<evidence type="ECO:0000313" key="1">
    <source>
        <dbReference type="EMBL" id="CAD2169334.1"/>
    </source>
</evidence>
<protein>
    <submittedName>
        <fullName evidence="1">Uncharacterized protein</fullName>
    </submittedName>
</protein>
<dbReference type="EMBL" id="CAJEWN010000152">
    <property type="protein sequence ID" value="CAD2169334.1"/>
    <property type="molecule type" value="Genomic_DNA"/>
</dbReference>
<evidence type="ECO:0000313" key="2">
    <source>
        <dbReference type="Proteomes" id="UP000580250"/>
    </source>
</evidence>
<name>A0A6V7V327_MELEN</name>
<accession>A0A6V7V327</accession>
<dbReference type="AlphaFoldDB" id="A0A6V7V327"/>
<gene>
    <name evidence="1" type="ORF">MENT_LOCUS20668</name>
</gene>
<dbReference type="Proteomes" id="UP000580250">
    <property type="component" value="Unassembled WGS sequence"/>
</dbReference>
<organism evidence="1 2">
    <name type="scientific">Meloidogyne enterolobii</name>
    <name type="common">Root-knot nematode worm</name>
    <name type="synonym">Meloidogyne mayaguensis</name>
    <dbReference type="NCBI Taxonomy" id="390850"/>
    <lineage>
        <taxon>Eukaryota</taxon>
        <taxon>Metazoa</taxon>
        <taxon>Ecdysozoa</taxon>
        <taxon>Nematoda</taxon>
        <taxon>Chromadorea</taxon>
        <taxon>Rhabditida</taxon>
        <taxon>Tylenchina</taxon>
        <taxon>Tylenchomorpha</taxon>
        <taxon>Tylenchoidea</taxon>
        <taxon>Meloidogynidae</taxon>
        <taxon>Meloidogyninae</taxon>
        <taxon>Meloidogyne</taxon>
    </lineage>
</organism>
<sequence length="48" mass="5821">MEKIIDEEKRILFGNKLKRHFDFDKFIIMSSRLGSKNLSTNYKKKKFP</sequence>
<proteinExistence type="predicted"/>
<comment type="caution">
    <text evidence="1">The sequence shown here is derived from an EMBL/GenBank/DDBJ whole genome shotgun (WGS) entry which is preliminary data.</text>
</comment>